<comment type="caution">
    <text evidence="2">The sequence shown here is derived from an EMBL/GenBank/DDBJ whole genome shotgun (WGS) entry which is preliminary data.</text>
</comment>
<feature type="compositionally biased region" description="Basic and acidic residues" evidence="1">
    <location>
        <begin position="1"/>
        <end position="11"/>
    </location>
</feature>
<dbReference type="Proteomes" id="UP000691718">
    <property type="component" value="Unassembled WGS sequence"/>
</dbReference>
<feature type="compositionally biased region" description="Basic residues" evidence="1">
    <location>
        <begin position="18"/>
        <end position="36"/>
    </location>
</feature>
<evidence type="ECO:0000313" key="3">
    <source>
        <dbReference type="Proteomes" id="UP000691718"/>
    </source>
</evidence>
<keyword evidence="3" id="KW-1185">Reference proteome</keyword>
<feature type="region of interest" description="Disordered" evidence="1">
    <location>
        <begin position="1"/>
        <end position="79"/>
    </location>
</feature>
<reference evidence="2" key="1">
    <citation type="submission" date="2021-04" db="EMBL/GenBank/DDBJ databases">
        <authorList>
            <person name="Tunstrom K."/>
        </authorList>
    </citation>
    <scope>NUCLEOTIDE SEQUENCE</scope>
</reference>
<name>A0A8S3XLQ4_PARAO</name>
<evidence type="ECO:0000256" key="1">
    <source>
        <dbReference type="SAM" id="MobiDB-lite"/>
    </source>
</evidence>
<protein>
    <submittedName>
        <fullName evidence="2">(apollo) hypothetical protein</fullName>
    </submittedName>
</protein>
<gene>
    <name evidence="2" type="ORF">PAPOLLO_LOCUS19688</name>
</gene>
<sequence>MEKTDKTKTGNEIETSQSKKRGRSMGSKNKKKKKHRDPTSSGEVLSTESESENNEVIDTGNHGEECDGNELKSQNVGGHAEFVVEATKNDTQTTFSRRS</sequence>
<organism evidence="2 3">
    <name type="scientific">Parnassius apollo</name>
    <name type="common">Apollo butterfly</name>
    <name type="synonym">Papilio apollo</name>
    <dbReference type="NCBI Taxonomy" id="110799"/>
    <lineage>
        <taxon>Eukaryota</taxon>
        <taxon>Metazoa</taxon>
        <taxon>Ecdysozoa</taxon>
        <taxon>Arthropoda</taxon>
        <taxon>Hexapoda</taxon>
        <taxon>Insecta</taxon>
        <taxon>Pterygota</taxon>
        <taxon>Neoptera</taxon>
        <taxon>Endopterygota</taxon>
        <taxon>Lepidoptera</taxon>
        <taxon>Glossata</taxon>
        <taxon>Ditrysia</taxon>
        <taxon>Papilionoidea</taxon>
        <taxon>Papilionidae</taxon>
        <taxon>Parnassiinae</taxon>
        <taxon>Parnassini</taxon>
        <taxon>Parnassius</taxon>
        <taxon>Parnassius</taxon>
    </lineage>
</organism>
<evidence type="ECO:0000313" key="2">
    <source>
        <dbReference type="EMBL" id="CAG5031398.1"/>
    </source>
</evidence>
<feature type="compositionally biased region" description="Polar residues" evidence="1">
    <location>
        <begin position="39"/>
        <end position="48"/>
    </location>
</feature>
<dbReference type="EMBL" id="CAJQZP010001218">
    <property type="protein sequence ID" value="CAG5031398.1"/>
    <property type="molecule type" value="Genomic_DNA"/>
</dbReference>
<accession>A0A8S3XLQ4</accession>
<dbReference type="AlphaFoldDB" id="A0A8S3XLQ4"/>
<proteinExistence type="predicted"/>